<sequence>MPNELQADNAIDLQVFVYDPSQTHADPEPTHYTNKSMTHVDFTGTLAVPNTMSWTATSTNPAPAKDIRLEQVSQRLVAAIALMQSAGMIMSSSAALKCFTVGCCGLAEYCASKIKMHDYYRTGELAADCLPVVGRGFAASRSQTLSPEERFKLAQSLVQESAGVLSDVDDDKAEGPRYAWGEVEAILASSR</sequence>
<dbReference type="AlphaFoldDB" id="A0AAN7W2P4"/>
<organism evidence="1 2">
    <name type="scientific">Elasticomyces elasticus</name>
    <dbReference type="NCBI Taxonomy" id="574655"/>
    <lineage>
        <taxon>Eukaryota</taxon>
        <taxon>Fungi</taxon>
        <taxon>Dikarya</taxon>
        <taxon>Ascomycota</taxon>
        <taxon>Pezizomycotina</taxon>
        <taxon>Dothideomycetes</taxon>
        <taxon>Dothideomycetidae</taxon>
        <taxon>Mycosphaerellales</taxon>
        <taxon>Teratosphaeriaceae</taxon>
        <taxon>Elasticomyces</taxon>
    </lineage>
</organism>
<dbReference type="Proteomes" id="UP001310594">
    <property type="component" value="Unassembled WGS sequence"/>
</dbReference>
<reference evidence="1" key="1">
    <citation type="submission" date="2023-08" db="EMBL/GenBank/DDBJ databases">
        <title>Black Yeasts Isolated from many extreme environments.</title>
        <authorList>
            <person name="Coleine C."/>
            <person name="Stajich J.E."/>
            <person name="Selbmann L."/>
        </authorList>
    </citation>
    <scope>NUCLEOTIDE SEQUENCE</scope>
    <source>
        <strain evidence="1">CCFEE 5810</strain>
    </source>
</reference>
<accession>A0AAN7W2P4</accession>
<name>A0AAN7W2P4_9PEZI</name>
<evidence type="ECO:0000313" key="1">
    <source>
        <dbReference type="EMBL" id="KAK5698779.1"/>
    </source>
</evidence>
<proteinExistence type="predicted"/>
<evidence type="ECO:0000313" key="2">
    <source>
        <dbReference type="Proteomes" id="UP001310594"/>
    </source>
</evidence>
<gene>
    <name evidence="1" type="ORF">LTR97_006427</name>
</gene>
<protein>
    <submittedName>
        <fullName evidence="1">Uncharacterized protein</fullName>
    </submittedName>
</protein>
<comment type="caution">
    <text evidence="1">The sequence shown here is derived from an EMBL/GenBank/DDBJ whole genome shotgun (WGS) entry which is preliminary data.</text>
</comment>
<dbReference type="EMBL" id="JAVRQU010000009">
    <property type="protein sequence ID" value="KAK5698779.1"/>
    <property type="molecule type" value="Genomic_DNA"/>
</dbReference>